<evidence type="ECO:0000313" key="3">
    <source>
        <dbReference type="EMBL" id="KIN93852.1"/>
    </source>
</evidence>
<feature type="region of interest" description="Disordered" evidence="1">
    <location>
        <begin position="425"/>
        <end position="475"/>
    </location>
</feature>
<dbReference type="Proteomes" id="UP000054217">
    <property type="component" value="Unassembled WGS sequence"/>
</dbReference>
<organism evidence="3 4">
    <name type="scientific">Pisolithus tinctorius Marx 270</name>
    <dbReference type="NCBI Taxonomy" id="870435"/>
    <lineage>
        <taxon>Eukaryota</taxon>
        <taxon>Fungi</taxon>
        <taxon>Dikarya</taxon>
        <taxon>Basidiomycota</taxon>
        <taxon>Agaricomycotina</taxon>
        <taxon>Agaricomycetes</taxon>
        <taxon>Agaricomycetidae</taxon>
        <taxon>Boletales</taxon>
        <taxon>Sclerodermatineae</taxon>
        <taxon>Pisolithaceae</taxon>
        <taxon>Pisolithus</taxon>
    </lineage>
</organism>
<sequence>MRRNPSALETSGHSKFTTIFRGNDTANNKHKVQKRHFILNNAMSTYNAHAELENAAKSILEIIESQVNGLRDFADKPRFVAWKAGVRAVAAVVILLTLIATKKFCKWHERVGYEREGHPFPKWRQITHPEKADLAGHLWLQSVEEHVHSTHAGTSMAPIPPTPKPKSAKPSKAASQKGKEKASAAEVEQMTQVDDRDGEGKGVDKDVEMEGHRIDEGRAHGPSIANEQAASTSRLPSRESRTPRPKVIKQEMVEEDEEDELDDDEDPHVALDAGQPGMSTRLQPHSTAPAIMAPPKSTPGCGPCDTCVRRNVTCTPRTKGSCAQCKHRKIRCLQSDPHPSKSSTPGTSSGRNRSRTHSKKRSRSTTMPSDDEQLDKPDRPAKKPRQTPAVTPIPKSRPVVLIPRGRPVICLPARPARTTLQVLPAQPQQRLQPTRTAMPGAGPSRTPQSSMITAHEQNAAPSTRTPQSTPTPQLQPPTLFEVDVRDELNQLFVFRESISAQMGEVKKRLNAMDGCQQAATPGLVEDRMRSMADELACVSSRQASTDRKLDCTLRAIEALHLQVVGRAEGPPNAIENSTTAMTTPPPPDEESMDGMEGLGLSAKGLLSRSVSSFVVDEVAGGVAERQAAGIEEHLLDSGPCNEDQMVDWDGGQEQREDSAGHPTMPSAIAVAPPLHPQTESNVDRPSTEEPQQH</sequence>
<keyword evidence="2" id="KW-0472">Membrane</keyword>
<evidence type="ECO:0000256" key="1">
    <source>
        <dbReference type="SAM" id="MobiDB-lite"/>
    </source>
</evidence>
<evidence type="ECO:0000313" key="4">
    <source>
        <dbReference type="Proteomes" id="UP000054217"/>
    </source>
</evidence>
<keyword evidence="2" id="KW-1133">Transmembrane helix</keyword>
<feature type="compositionally biased region" description="Basic and acidic residues" evidence="1">
    <location>
        <begin position="236"/>
        <end position="252"/>
    </location>
</feature>
<name>A0A0C3I9V3_PISTI</name>
<proteinExistence type="predicted"/>
<dbReference type="OrthoDB" id="2711927at2759"/>
<reference evidence="4" key="2">
    <citation type="submission" date="2015-01" db="EMBL/GenBank/DDBJ databases">
        <title>Evolutionary Origins and Diversification of the Mycorrhizal Mutualists.</title>
        <authorList>
            <consortium name="DOE Joint Genome Institute"/>
            <consortium name="Mycorrhizal Genomics Consortium"/>
            <person name="Kohler A."/>
            <person name="Kuo A."/>
            <person name="Nagy L.G."/>
            <person name="Floudas D."/>
            <person name="Copeland A."/>
            <person name="Barry K.W."/>
            <person name="Cichocki N."/>
            <person name="Veneault-Fourrey C."/>
            <person name="LaButti K."/>
            <person name="Lindquist E.A."/>
            <person name="Lipzen A."/>
            <person name="Lundell T."/>
            <person name="Morin E."/>
            <person name="Murat C."/>
            <person name="Riley R."/>
            <person name="Ohm R."/>
            <person name="Sun H."/>
            <person name="Tunlid A."/>
            <person name="Henrissat B."/>
            <person name="Grigoriev I.V."/>
            <person name="Hibbett D.S."/>
            <person name="Martin F."/>
        </authorList>
    </citation>
    <scope>NUCLEOTIDE SEQUENCE [LARGE SCALE GENOMIC DNA]</scope>
    <source>
        <strain evidence="4">Marx 270</strain>
    </source>
</reference>
<reference evidence="3 4" key="1">
    <citation type="submission" date="2014-04" db="EMBL/GenBank/DDBJ databases">
        <authorList>
            <consortium name="DOE Joint Genome Institute"/>
            <person name="Kuo A."/>
            <person name="Kohler A."/>
            <person name="Costa M.D."/>
            <person name="Nagy L.G."/>
            <person name="Floudas D."/>
            <person name="Copeland A."/>
            <person name="Barry K.W."/>
            <person name="Cichocki N."/>
            <person name="Veneault-Fourrey C."/>
            <person name="LaButti K."/>
            <person name="Lindquist E.A."/>
            <person name="Lipzen A."/>
            <person name="Lundell T."/>
            <person name="Morin E."/>
            <person name="Murat C."/>
            <person name="Sun H."/>
            <person name="Tunlid A."/>
            <person name="Henrissat B."/>
            <person name="Grigoriev I.V."/>
            <person name="Hibbett D.S."/>
            <person name="Martin F."/>
            <person name="Nordberg H.P."/>
            <person name="Cantor M.N."/>
            <person name="Hua S.X."/>
        </authorList>
    </citation>
    <scope>NUCLEOTIDE SEQUENCE [LARGE SCALE GENOMIC DNA]</scope>
    <source>
        <strain evidence="3 4">Marx 270</strain>
    </source>
</reference>
<feature type="compositionally biased region" description="Low complexity" evidence="1">
    <location>
        <begin position="340"/>
        <end position="350"/>
    </location>
</feature>
<keyword evidence="4" id="KW-1185">Reference proteome</keyword>
<feature type="region of interest" description="Disordered" evidence="1">
    <location>
        <begin position="633"/>
        <end position="693"/>
    </location>
</feature>
<dbReference type="AlphaFoldDB" id="A0A0C3I9V3"/>
<feature type="compositionally biased region" description="Polar residues" evidence="1">
    <location>
        <begin position="425"/>
        <end position="435"/>
    </location>
</feature>
<feature type="compositionally biased region" description="Basic residues" evidence="1">
    <location>
        <begin position="352"/>
        <end position="363"/>
    </location>
</feature>
<dbReference type="EMBL" id="KN832130">
    <property type="protein sequence ID" value="KIN93852.1"/>
    <property type="molecule type" value="Genomic_DNA"/>
</dbReference>
<accession>A0A0C3I9V3</accession>
<feature type="transmembrane region" description="Helical" evidence="2">
    <location>
        <begin position="80"/>
        <end position="100"/>
    </location>
</feature>
<feature type="compositionally biased region" description="Acidic residues" evidence="1">
    <location>
        <begin position="253"/>
        <end position="266"/>
    </location>
</feature>
<gene>
    <name evidence="3" type="ORF">M404DRAFT_35664</name>
</gene>
<feature type="region of interest" description="Disordered" evidence="1">
    <location>
        <begin position="147"/>
        <end position="302"/>
    </location>
</feature>
<feature type="compositionally biased region" description="Basic and acidic residues" evidence="1">
    <location>
        <begin position="193"/>
        <end position="219"/>
    </location>
</feature>
<feature type="compositionally biased region" description="Polar residues" evidence="1">
    <location>
        <begin position="445"/>
        <end position="460"/>
    </location>
</feature>
<feature type="compositionally biased region" description="Polar residues" evidence="1">
    <location>
        <begin position="225"/>
        <end position="235"/>
    </location>
</feature>
<dbReference type="InParanoid" id="A0A0C3I9V3"/>
<dbReference type="HOGENOM" id="CLU_022894_0_0_1"/>
<protein>
    <recommendedName>
        <fullName evidence="5">Zn(2)-C6 fungal-type domain-containing protein</fullName>
    </recommendedName>
</protein>
<feature type="region of interest" description="Disordered" evidence="1">
    <location>
        <begin position="568"/>
        <end position="593"/>
    </location>
</feature>
<evidence type="ECO:0000256" key="2">
    <source>
        <dbReference type="SAM" id="Phobius"/>
    </source>
</evidence>
<keyword evidence="2" id="KW-0812">Transmembrane</keyword>
<feature type="compositionally biased region" description="Polar residues" evidence="1">
    <location>
        <begin position="277"/>
        <end position="286"/>
    </location>
</feature>
<feature type="compositionally biased region" description="Low complexity" evidence="1">
    <location>
        <begin position="461"/>
        <end position="475"/>
    </location>
</feature>
<feature type="region of interest" description="Disordered" evidence="1">
    <location>
        <begin position="334"/>
        <end position="398"/>
    </location>
</feature>
<feature type="compositionally biased region" description="Basic and acidic residues" evidence="1">
    <location>
        <begin position="681"/>
        <end position="693"/>
    </location>
</feature>
<evidence type="ECO:0008006" key="5">
    <source>
        <dbReference type="Google" id="ProtNLM"/>
    </source>
</evidence>